<accession>A0A1M7TEV1</accession>
<keyword evidence="2" id="KW-1185">Reference proteome</keyword>
<evidence type="ECO:0000313" key="2">
    <source>
        <dbReference type="Proteomes" id="UP000186469"/>
    </source>
</evidence>
<dbReference type="Pfam" id="PF10719">
    <property type="entry name" value="ComFB"/>
    <property type="match status" value="1"/>
</dbReference>
<organism evidence="1 2">
    <name type="scientific">Desulfovibrio litoralis DSM 11393</name>
    <dbReference type="NCBI Taxonomy" id="1121455"/>
    <lineage>
        <taxon>Bacteria</taxon>
        <taxon>Pseudomonadati</taxon>
        <taxon>Thermodesulfobacteriota</taxon>
        <taxon>Desulfovibrionia</taxon>
        <taxon>Desulfovibrionales</taxon>
        <taxon>Desulfovibrionaceae</taxon>
        <taxon>Desulfovibrio</taxon>
    </lineage>
</organism>
<dbReference type="InterPro" id="IPR019657">
    <property type="entry name" value="ComFB"/>
</dbReference>
<dbReference type="RefSeq" id="WP_072697608.1">
    <property type="nucleotide sequence ID" value="NZ_FRDI01000011.1"/>
</dbReference>
<protein>
    <submittedName>
        <fullName evidence="1">Late competence development protein ComFB</fullName>
    </submittedName>
</protein>
<evidence type="ECO:0000313" key="1">
    <source>
        <dbReference type="EMBL" id="SHN69216.1"/>
    </source>
</evidence>
<sequence>MSKNRDKYEFGDANLYDIRNRNELRVIKAIEEYLQDNQFLGFNAKDIQDIYALALNNLPARYTQVGTIVLRDPVKDYEVSEAVERSALQVQKVPKH</sequence>
<proteinExistence type="predicted"/>
<reference evidence="1 2" key="1">
    <citation type="submission" date="2016-12" db="EMBL/GenBank/DDBJ databases">
        <authorList>
            <person name="Song W.-J."/>
            <person name="Kurnit D.M."/>
        </authorList>
    </citation>
    <scope>NUCLEOTIDE SEQUENCE [LARGE SCALE GENOMIC DNA]</scope>
    <source>
        <strain evidence="1 2">DSM 11393</strain>
    </source>
</reference>
<gene>
    <name evidence="1" type="ORF">SAMN02745728_01922</name>
</gene>
<dbReference type="AlphaFoldDB" id="A0A1M7TEV1"/>
<dbReference type="Proteomes" id="UP000186469">
    <property type="component" value="Unassembled WGS sequence"/>
</dbReference>
<dbReference type="EMBL" id="FRDI01000011">
    <property type="protein sequence ID" value="SHN69216.1"/>
    <property type="molecule type" value="Genomic_DNA"/>
</dbReference>
<name>A0A1M7TEV1_9BACT</name>
<dbReference type="STRING" id="1121455.SAMN02745728_01922"/>
<dbReference type="OrthoDB" id="5459706at2"/>